<gene>
    <name evidence="2" type="ORF">B0H17DRAFT_1336082</name>
</gene>
<evidence type="ECO:0000313" key="3">
    <source>
        <dbReference type="Proteomes" id="UP001221757"/>
    </source>
</evidence>
<dbReference type="AlphaFoldDB" id="A0AAD7CWS9"/>
<sequence length="567" mass="63169">MLVLPLPQTLPRLLLEKQLLLEMFYMCFRLAHDSVQLHHASVGLSIPQRRQRPCSYNDHFGFRLPAQRAKYRRPRSALAGHSDAVPSSGESTMIAHLLRTHWDDAEKYAEERGQPISSQFSLYSNGLAESMMAESISFTSTYRTMGSPARPPVVRHRPHPRTWRHGGEIGNAKKHGRRIAKRLPATWSDRQAPARIPAHTYPPSSSSPKYSTTSSARHSPATHPSSVLRFTLAGRFDSSQATTVKLSLSMFQKVLPIRTSTRTSRSSGLREAARRAWAAFAATPATFSNDIDESSDAAVRFDLHLHLPNFTFNGRRPASMTPSSLYACPRYGPFSCQLAPEVNADILDATPVPRDGAVEQTPTPVHAPSSRPFRLALAPSMFHVNRPAAVLELASFMPLYTCPHYGSFVRLVFDDVDVRVMTRTQRVSPQSRQFAPEINTGFWTETMTRSGGRRSCSLLKDTTFGSEFLNLAFLPVFHTHPASTRTEALASSPKPIDKGARGSCILLQGLFYHRCATNKKFRNPTQKSPRTAIHPVVSCSKRERERGVRDPDQTLRQVPVRAPSAAI</sequence>
<name>A0AAD7CWS9_MYCRO</name>
<feature type="compositionally biased region" description="Basic and acidic residues" evidence="1">
    <location>
        <begin position="540"/>
        <end position="553"/>
    </location>
</feature>
<evidence type="ECO:0000256" key="1">
    <source>
        <dbReference type="SAM" id="MobiDB-lite"/>
    </source>
</evidence>
<comment type="caution">
    <text evidence="2">The sequence shown here is derived from an EMBL/GenBank/DDBJ whole genome shotgun (WGS) entry which is preliminary data.</text>
</comment>
<feature type="compositionally biased region" description="Low complexity" evidence="1">
    <location>
        <begin position="201"/>
        <end position="215"/>
    </location>
</feature>
<organism evidence="2 3">
    <name type="scientific">Mycena rosella</name>
    <name type="common">Pink bonnet</name>
    <name type="synonym">Agaricus rosellus</name>
    <dbReference type="NCBI Taxonomy" id="1033263"/>
    <lineage>
        <taxon>Eukaryota</taxon>
        <taxon>Fungi</taxon>
        <taxon>Dikarya</taxon>
        <taxon>Basidiomycota</taxon>
        <taxon>Agaricomycotina</taxon>
        <taxon>Agaricomycetes</taxon>
        <taxon>Agaricomycetidae</taxon>
        <taxon>Agaricales</taxon>
        <taxon>Marasmiineae</taxon>
        <taxon>Mycenaceae</taxon>
        <taxon>Mycena</taxon>
    </lineage>
</organism>
<dbReference type="EMBL" id="JARKIE010000200">
    <property type="protein sequence ID" value="KAJ7667420.1"/>
    <property type="molecule type" value="Genomic_DNA"/>
</dbReference>
<feature type="region of interest" description="Disordered" evidence="1">
    <location>
        <begin position="143"/>
        <end position="224"/>
    </location>
</feature>
<reference evidence="2" key="1">
    <citation type="submission" date="2023-03" db="EMBL/GenBank/DDBJ databases">
        <title>Massive genome expansion in bonnet fungi (Mycena s.s.) driven by repeated elements and novel gene families across ecological guilds.</title>
        <authorList>
            <consortium name="Lawrence Berkeley National Laboratory"/>
            <person name="Harder C.B."/>
            <person name="Miyauchi S."/>
            <person name="Viragh M."/>
            <person name="Kuo A."/>
            <person name="Thoen E."/>
            <person name="Andreopoulos B."/>
            <person name="Lu D."/>
            <person name="Skrede I."/>
            <person name="Drula E."/>
            <person name="Henrissat B."/>
            <person name="Morin E."/>
            <person name="Kohler A."/>
            <person name="Barry K."/>
            <person name="LaButti K."/>
            <person name="Morin E."/>
            <person name="Salamov A."/>
            <person name="Lipzen A."/>
            <person name="Mereny Z."/>
            <person name="Hegedus B."/>
            <person name="Baldrian P."/>
            <person name="Stursova M."/>
            <person name="Weitz H."/>
            <person name="Taylor A."/>
            <person name="Grigoriev I.V."/>
            <person name="Nagy L.G."/>
            <person name="Martin F."/>
            <person name="Kauserud H."/>
        </authorList>
    </citation>
    <scope>NUCLEOTIDE SEQUENCE</scope>
    <source>
        <strain evidence="2">CBHHK067</strain>
    </source>
</reference>
<proteinExistence type="predicted"/>
<dbReference type="Proteomes" id="UP001221757">
    <property type="component" value="Unassembled WGS sequence"/>
</dbReference>
<feature type="region of interest" description="Disordered" evidence="1">
    <location>
        <begin position="540"/>
        <end position="567"/>
    </location>
</feature>
<keyword evidence="3" id="KW-1185">Reference proteome</keyword>
<accession>A0AAD7CWS9</accession>
<protein>
    <submittedName>
        <fullName evidence="2">Uncharacterized protein</fullName>
    </submittedName>
</protein>
<feature type="compositionally biased region" description="Basic residues" evidence="1">
    <location>
        <begin position="153"/>
        <end position="164"/>
    </location>
</feature>
<feature type="compositionally biased region" description="Basic residues" evidence="1">
    <location>
        <begin position="172"/>
        <end position="181"/>
    </location>
</feature>
<evidence type="ECO:0000313" key="2">
    <source>
        <dbReference type="EMBL" id="KAJ7667420.1"/>
    </source>
</evidence>